<proteinExistence type="predicted"/>
<evidence type="ECO:0000313" key="1">
    <source>
        <dbReference type="EMBL" id="KAK7499336.1"/>
    </source>
</evidence>
<dbReference type="AlphaFoldDB" id="A0ABD0LJH0"/>
<keyword evidence="2" id="KW-1185">Reference proteome</keyword>
<evidence type="ECO:0000313" key="2">
    <source>
        <dbReference type="Proteomes" id="UP001519460"/>
    </source>
</evidence>
<protein>
    <submittedName>
        <fullName evidence="1">Uncharacterized protein</fullName>
    </submittedName>
</protein>
<sequence length="79" mass="8566">MNTADCFTPRITQSRPDRTVPAPLRVVGDSVTLRPADILSCRCPSPPLKGFSFGLELIAGVDKRRRAVYSDLDGLACFG</sequence>
<reference evidence="1 2" key="1">
    <citation type="journal article" date="2023" name="Sci. Data">
        <title>Genome assembly of the Korean intertidal mud-creeper Batillaria attramentaria.</title>
        <authorList>
            <person name="Patra A.K."/>
            <person name="Ho P.T."/>
            <person name="Jun S."/>
            <person name="Lee S.J."/>
            <person name="Kim Y."/>
            <person name="Won Y.J."/>
        </authorList>
    </citation>
    <scope>NUCLEOTIDE SEQUENCE [LARGE SCALE GENOMIC DNA]</scope>
    <source>
        <strain evidence="1">Wonlab-2016</strain>
    </source>
</reference>
<name>A0ABD0LJH0_9CAEN</name>
<comment type="caution">
    <text evidence="1">The sequence shown here is derived from an EMBL/GenBank/DDBJ whole genome shotgun (WGS) entry which is preliminary data.</text>
</comment>
<gene>
    <name evidence="1" type="ORF">BaRGS_00009311</name>
</gene>
<dbReference type="EMBL" id="JACVVK020000044">
    <property type="protein sequence ID" value="KAK7499336.1"/>
    <property type="molecule type" value="Genomic_DNA"/>
</dbReference>
<organism evidence="1 2">
    <name type="scientific">Batillaria attramentaria</name>
    <dbReference type="NCBI Taxonomy" id="370345"/>
    <lineage>
        <taxon>Eukaryota</taxon>
        <taxon>Metazoa</taxon>
        <taxon>Spiralia</taxon>
        <taxon>Lophotrochozoa</taxon>
        <taxon>Mollusca</taxon>
        <taxon>Gastropoda</taxon>
        <taxon>Caenogastropoda</taxon>
        <taxon>Sorbeoconcha</taxon>
        <taxon>Cerithioidea</taxon>
        <taxon>Batillariidae</taxon>
        <taxon>Batillaria</taxon>
    </lineage>
</organism>
<accession>A0ABD0LJH0</accession>
<dbReference type="Proteomes" id="UP001519460">
    <property type="component" value="Unassembled WGS sequence"/>
</dbReference>